<dbReference type="SUPFAM" id="SSF53474">
    <property type="entry name" value="alpha/beta-Hydrolases"/>
    <property type="match status" value="1"/>
</dbReference>
<dbReference type="OrthoDB" id="9803578at2"/>
<dbReference type="Proteomes" id="UP000275368">
    <property type="component" value="Chromosome"/>
</dbReference>
<keyword evidence="2" id="KW-1185">Reference proteome</keyword>
<dbReference type="PANTHER" id="PTHR48098:SF1">
    <property type="entry name" value="DIACYLGLYCEROL ACYLTRANSFERASE_MYCOLYLTRANSFERASE AG85A"/>
    <property type="match status" value="1"/>
</dbReference>
<dbReference type="PANTHER" id="PTHR48098">
    <property type="entry name" value="ENTEROCHELIN ESTERASE-RELATED"/>
    <property type="match status" value="1"/>
</dbReference>
<dbReference type="Pfam" id="PF00756">
    <property type="entry name" value="Esterase"/>
    <property type="match status" value="1"/>
</dbReference>
<reference evidence="1 2" key="1">
    <citation type="submission" date="2018-11" db="EMBL/GenBank/DDBJ databases">
        <title>Complete genome sequence of Paenibacillus baekrokdamisoli strain KCTC 33723.</title>
        <authorList>
            <person name="Kang S.W."/>
            <person name="Lee K.C."/>
            <person name="Kim K.K."/>
            <person name="Kim J.S."/>
            <person name="Kim D.S."/>
            <person name="Ko S.H."/>
            <person name="Yang S.H."/>
            <person name="Lee J.S."/>
        </authorList>
    </citation>
    <scope>NUCLEOTIDE SEQUENCE [LARGE SCALE GENOMIC DNA]</scope>
    <source>
        <strain evidence="1 2">KCTC 33723</strain>
    </source>
</reference>
<dbReference type="Gene3D" id="3.40.50.1820">
    <property type="entry name" value="alpha/beta hydrolase"/>
    <property type="match status" value="1"/>
</dbReference>
<dbReference type="InterPro" id="IPR029058">
    <property type="entry name" value="AB_hydrolase_fold"/>
</dbReference>
<accession>A0A3G9JC64</accession>
<dbReference type="RefSeq" id="WP_125655649.1">
    <property type="nucleotide sequence ID" value="NZ_AP019308.1"/>
</dbReference>
<dbReference type="InterPro" id="IPR050583">
    <property type="entry name" value="Mycobacterial_A85_antigen"/>
</dbReference>
<gene>
    <name evidence="1" type="primary">xynC</name>
    <name evidence="1" type="ORF">Back11_18840</name>
</gene>
<sequence>MAMLQVNFFSKAMRREVTFHALVPLDVMEFPGQTKTEKKPIKALYLLNGYSGTYSDWISFSRIRELSDKYRVAVFMPAGENHFYLDDVDKGALYGEYVGNELVAFTRDMFPLSHRREDTFIGGLSMGGYGAIRNGLKYAEHFSRIIALSSAIITYKIANASVDYNDGIADYKYFTRVFGDLDQLQGSDKDPEALILSLKRKEAAVPGLYLACGSEDFLLDVNQQFRDFLIAEQVEITYVESSGAHTWDFWNEYIEKALLWALQ</sequence>
<dbReference type="GO" id="GO:0016747">
    <property type="term" value="F:acyltransferase activity, transferring groups other than amino-acyl groups"/>
    <property type="evidence" value="ECO:0007669"/>
    <property type="project" value="TreeGrafter"/>
</dbReference>
<dbReference type="AlphaFoldDB" id="A0A3G9JC64"/>
<protein>
    <submittedName>
        <fullName evidence="1">Alpha-xylosidase</fullName>
    </submittedName>
</protein>
<name>A0A3G9JC64_9BACL</name>
<dbReference type="InterPro" id="IPR000801">
    <property type="entry name" value="Esterase-like"/>
</dbReference>
<evidence type="ECO:0000313" key="1">
    <source>
        <dbReference type="EMBL" id="BBH20539.1"/>
    </source>
</evidence>
<dbReference type="EMBL" id="AP019308">
    <property type="protein sequence ID" value="BBH20539.1"/>
    <property type="molecule type" value="Genomic_DNA"/>
</dbReference>
<dbReference type="KEGG" id="pbk:Back11_18840"/>
<evidence type="ECO:0000313" key="2">
    <source>
        <dbReference type="Proteomes" id="UP000275368"/>
    </source>
</evidence>
<proteinExistence type="predicted"/>
<organism evidence="1 2">
    <name type="scientific">Paenibacillus baekrokdamisoli</name>
    <dbReference type="NCBI Taxonomy" id="1712516"/>
    <lineage>
        <taxon>Bacteria</taxon>
        <taxon>Bacillati</taxon>
        <taxon>Bacillota</taxon>
        <taxon>Bacilli</taxon>
        <taxon>Bacillales</taxon>
        <taxon>Paenibacillaceae</taxon>
        <taxon>Paenibacillus</taxon>
    </lineage>
</organism>